<reference evidence="3 4" key="1">
    <citation type="submission" date="2015-04" db="EMBL/GenBank/DDBJ databases">
        <authorList>
            <person name="Syromyatnikov M.Y."/>
            <person name="Popov V.N."/>
        </authorList>
    </citation>
    <scope>NUCLEOTIDE SEQUENCE [LARGE SCALE GENOMIC DNA]</scope>
    <source>
        <strain evidence="3">WF-38-12</strain>
    </source>
</reference>
<dbReference type="PANTHER" id="PTHR10039">
    <property type="entry name" value="AMELOGENIN"/>
    <property type="match status" value="1"/>
</dbReference>
<dbReference type="EMBL" id="CVMT01000007">
    <property type="protein sequence ID" value="CRG90151.1"/>
    <property type="molecule type" value="Genomic_DNA"/>
</dbReference>
<dbReference type="PANTHER" id="PTHR10039:SF5">
    <property type="entry name" value="NACHT DOMAIN-CONTAINING PROTEIN"/>
    <property type="match status" value="1"/>
</dbReference>
<name>A0A0U1M553_TALIS</name>
<dbReference type="Proteomes" id="UP000054383">
    <property type="component" value="Unassembled WGS sequence"/>
</dbReference>
<dbReference type="STRING" id="28573.A0A0U1M553"/>
<dbReference type="OrthoDB" id="443402at2759"/>
<keyword evidence="3" id="KW-0436">Ligase</keyword>
<keyword evidence="4" id="KW-1185">Reference proteome</keyword>
<evidence type="ECO:0000313" key="4">
    <source>
        <dbReference type="Proteomes" id="UP000054383"/>
    </source>
</evidence>
<dbReference type="InterPro" id="IPR007111">
    <property type="entry name" value="NACHT_NTPase"/>
</dbReference>
<keyword evidence="1" id="KW-0677">Repeat</keyword>
<dbReference type="PROSITE" id="PS50837">
    <property type="entry name" value="NACHT"/>
    <property type="match status" value="1"/>
</dbReference>
<organism evidence="3 4">
    <name type="scientific">Talaromyces islandicus</name>
    <name type="common">Penicillium islandicum</name>
    <dbReference type="NCBI Taxonomy" id="28573"/>
    <lineage>
        <taxon>Eukaryota</taxon>
        <taxon>Fungi</taxon>
        <taxon>Dikarya</taxon>
        <taxon>Ascomycota</taxon>
        <taxon>Pezizomycotina</taxon>
        <taxon>Eurotiomycetes</taxon>
        <taxon>Eurotiomycetidae</taxon>
        <taxon>Eurotiales</taxon>
        <taxon>Trichocomaceae</taxon>
        <taxon>Talaromyces</taxon>
        <taxon>Talaromyces sect. Islandici</taxon>
    </lineage>
</organism>
<dbReference type="InterPro" id="IPR027417">
    <property type="entry name" value="P-loop_NTPase"/>
</dbReference>
<dbReference type="InterPro" id="IPR056693">
    <property type="entry name" value="DUF7791"/>
</dbReference>
<dbReference type="AlphaFoldDB" id="A0A0U1M553"/>
<dbReference type="GO" id="GO:0016874">
    <property type="term" value="F:ligase activity"/>
    <property type="evidence" value="ECO:0007669"/>
    <property type="project" value="UniProtKB-KW"/>
</dbReference>
<dbReference type="OMA" id="LEISQGC"/>
<dbReference type="Pfam" id="PF25053">
    <property type="entry name" value="DUF7791"/>
    <property type="match status" value="1"/>
</dbReference>
<dbReference type="Pfam" id="PF24883">
    <property type="entry name" value="NPHP3_N"/>
    <property type="match status" value="1"/>
</dbReference>
<evidence type="ECO:0000313" key="3">
    <source>
        <dbReference type="EMBL" id="CRG90151.1"/>
    </source>
</evidence>
<proteinExistence type="predicted"/>
<dbReference type="InterPro" id="IPR056884">
    <property type="entry name" value="NPHP3-like_N"/>
</dbReference>
<feature type="domain" description="NACHT" evidence="2">
    <location>
        <begin position="302"/>
        <end position="461"/>
    </location>
</feature>
<dbReference type="Gene3D" id="3.40.50.300">
    <property type="entry name" value="P-loop containing nucleotide triphosphate hydrolases"/>
    <property type="match status" value="1"/>
</dbReference>
<evidence type="ECO:0000259" key="2">
    <source>
        <dbReference type="PROSITE" id="PS50837"/>
    </source>
</evidence>
<sequence length="972" mass="111062">MVLDPLTALSVATSVIQFVDFGAKLISKGKEIYKSADGVLADHAEQAAISAKLADLTRALSGSIDVSAITRELSPAENALQEVALDCREVAEDFTLAIDELRVTGNHRKWKSFRQALKSVWKKEGIEERLQRLDRLRQLVTVHLLVVVNDHQRTAFTNITSEINGMEVKLRDGVCQGINEIKQQVQGLSENLSRLAQEQSKNIHDDWSKKMEARQKLVEKWRRQNEEKLNRILQSVRQKDEDDKRLTYRRKVLDSLYFEKIDDRHIMIDAKHQATLEWVFNPPPEIQSQWSNIPAWLQGSDGLYWVSGKAGSGKSTLLKWLLQEDRTTKLLESWSRGKLLLTAHYFFWSSGSDVQKSLSGLLRSLLYELLQQWPDLIAQISPPRWRSYDLELAHFPAWTNVDLLTAFQTLLRHAVQDARVCLFIDGLDEFAGDDDQRIEILNLLKELAAYPHIKICVSSRPWELFKDAFADCPNIRLEYLTRKDIEAYINAKLQANDKFEALRQEYPDLCSQLVREIIEKAKGVWLWVIVVVRSLLRGLRNRDTVSDLLDRLRQIPEELEKYFLQMFDNIESFYRQKALKLLKLALNSPRGLSLMTCSFLDEENLRFPFETPMKAVAEKEIIQRLELTDGRVNVLCLDLLETVSRNPSRHLFYRHSVEFLHRTARDFLLDANMQKQVNMESVSSFDVNLFMCKALLAQIKMTGTPSKQLLADFMHNAAQLEEESSQSLLPLLEHLNQVLESQRHKAWSNDSLSNCPVKTWSCADQGPIPLLSLAIQYGLVRYVKTNLISTPALVAKQPGRPLLDFALRRRIHSVVDGQAEQMDHPVGGAHDQPDIELVRLILDRGGDPNGKCGSSTVWKLFMGFFDVVGQDLQRLDEKGRQAWIEVTELLIGYGAVRVLERETIILIPRQSSGRTRVKLSYRQVLARSSIAAAFGEAEAARLDSLSWWLNATGQNLLTNIIRNVGSLFAQPT</sequence>
<accession>A0A0U1M553</accession>
<evidence type="ECO:0000256" key="1">
    <source>
        <dbReference type="ARBA" id="ARBA00022737"/>
    </source>
</evidence>
<dbReference type="SUPFAM" id="SSF52540">
    <property type="entry name" value="P-loop containing nucleoside triphosphate hydrolases"/>
    <property type="match status" value="1"/>
</dbReference>
<gene>
    <name evidence="3" type="ORF">PISL3812_07193</name>
</gene>
<protein>
    <submittedName>
        <fullName evidence="3">Valine--tRNA ligase</fullName>
    </submittedName>
</protein>